<dbReference type="HOGENOM" id="CLU_1201148_0_0_1"/>
<dbReference type="VEuPathDB" id="VectorBase:RPRC015312"/>
<reference evidence="1" key="1">
    <citation type="submission" date="2015-05" db="UniProtKB">
        <authorList>
            <consortium name="EnsemblMetazoa"/>
        </authorList>
    </citation>
    <scope>IDENTIFICATION</scope>
</reference>
<dbReference type="EnsemblMetazoa" id="RPRC015312-RA">
    <property type="protein sequence ID" value="RPRC015312-PA"/>
    <property type="gene ID" value="RPRC015312"/>
</dbReference>
<sequence length="231" mass="27346">MIESLRCDLYRDISIRTLIIYKEMLSHVQAGFQARNLEHLIEGKVTYSSLETKTIDDYNVKLLKSENQILKKNSRKPFVGSDDAENHDINNGGWKKNFTQKLRERYAISKRWQTFLDPNPNVNLSCYNWRNKNTLSQPVNNQELVVSDDIVQELENKKAALYLEFEENMKGIENARNEVYNILTYYRGVLKVFGDKERTVEANKLFYLSNAEFKQWIEREEIMDMHDFMNP</sequence>
<name>T1IG93_RHOPR</name>
<keyword evidence="2" id="KW-1185">Reference proteome</keyword>
<evidence type="ECO:0000313" key="2">
    <source>
        <dbReference type="Proteomes" id="UP000015103"/>
    </source>
</evidence>
<protein>
    <submittedName>
        <fullName evidence="1">Uncharacterized protein</fullName>
    </submittedName>
</protein>
<evidence type="ECO:0000313" key="1">
    <source>
        <dbReference type="EnsemblMetazoa" id="RPRC015312-PA"/>
    </source>
</evidence>
<organism evidence="1 2">
    <name type="scientific">Rhodnius prolixus</name>
    <name type="common">Triatomid bug</name>
    <dbReference type="NCBI Taxonomy" id="13249"/>
    <lineage>
        <taxon>Eukaryota</taxon>
        <taxon>Metazoa</taxon>
        <taxon>Ecdysozoa</taxon>
        <taxon>Arthropoda</taxon>
        <taxon>Hexapoda</taxon>
        <taxon>Insecta</taxon>
        <taxon>Pterygota</taxon>
        <taxon>Neoptera</taxon>
        <taxon>Paraneoptera</taxon>
        <taxon>Hemiptera</taxon>
        <taxon>Heteroptera</taxon>
        <taxon>Panheteroptera</taxon>
        <taxon>Cimicomorpha</taxon>
        <taxon>Reduviidae</taxon>
        <taxon>Triatominae</taxon>
        <taxon>Rhodnius</taxon>
    </lineage>
</organism>
<dbReference type="AlphaFoldDB" id="T1IG93"/>
<accession>T1IG93</accession>
<dbReference type="InParanoid" id="T1IG93"/>
<dbReference type="EMBL" id="ACPB03006809">
    <property type="status" value="NOT_ANNOTATED_CDS"/>
    <property type="molecule type" value="Genomic_DNA"/>
</dbReference>
<proteinExistence type="predicted"/>
<dbReference type="Proteomes" id="UP000015103">
    <property type="component" value="Unassembled WGS sequence"/>
</dbReference>